<evidence type="ECO:0000256" key="31">
    <source>
        <dbReference type="ARBA" id="ARBA00052818"/>
    </source>
</evidence>
<gene>
    <name evidence="41" type="ORF">NDU88_001734</name>
</gene>
<feature type="binding site" evidence="39">
    <location>
        <begin position="238"/>
        <end position="241"/>
    </location>
    <ligand>
        <name>substrate</name>
    </ligand>
</feature>
<comment type="catalytic activity">
    <reaction evidence="33">
        <text>(15Z)-tetracosenamide + H2O = (15Z)-tetracosenoate + NH4(+)</text>
        <dbReference type="Rhea" id="RHEA:63028"/>
        <dbReference type="ChEBI" id="CHEBI:15377"/>
        <dbReference type="ChEBI" id="CHEBI:28938"/>
        <dbReference type="ChEBI" id="CHEBI:32392"/>
        <dbReference type="ChEBI" id="CHEBI:146166"/>
    </reaction>
    <physiologicalReaction direction="left-to-right" evidence="33">
        <dbReference type="Rhea" id="RHEA:63029"/>
    </physiologicalReaction>
</comment>
<keyword evidence="6" id="KW-0442">Lipid degradation</keyword>
<dbReference type="PIRSF" id="PIRSF001221">
    <property type="entry name" value="Amidase_fungi"/>
    <property type="match status" value="1"/>
</dbReference>
<sequence>MLPEGELDPRLIPGLLCGSATVFLAMKWMRRRQTVKKVEEARKRREESFRQMEDAVLTFERQNGKINTDDIVSMPLVELAAKLRGGSITPDTALYAYIGKALEVHKQVNCLAGFIPECEAQLKEMKKERAKGLLYGVPVSIKEHYGYKGHDSNCGLACYLNTPEQKDSVMVQVLKKQGAIPFVKTSASQSMFNFDCSNPINGQTLNPRNHKKTPGGSSGGEGALIGSGGSVLGFGSDIAGSIRVPSSFCGLCGLKPTVSRLSLKGIASPVNGLSSVQSMIGPMARDVDSLVLCLQALLCEDMFRLDNTVPPIPFNENLYSNSTPLRVGYYDTDGYTMPVPCTRRAVLDTKKLLQQAGHELIQFTPPRVDYVAIELFTKGIFADGGSTLLDAFEGDIIDTNLKSQISVYKLPRWTKKILSFFLKPLFPRIADELNALCGVRSAKELWAHHAAIQAYREEFIDEWKNLKLDVLLCPAMGPALNIGVLGKLWDASTNTHLFNVLNFPAGVVPVTIVIEDDEEQLKQYKGHYNDHWDNLLKQAARGGVGLPVAVQCVALPWQEELCLRLMKEVEQVTHHRRRRCSL</sequence>
<dbReference type="InterPro" id="IPR023631">
    <property type="entry name" value="Amidase_dom"/>
</dbReference>
<comment type="catalytic activity">
    <reaction evidence="30">
        <text>N-(5Z,8Z,11Z,14Z)-eicosatetraenoyl-glycine + H2O = (5Z,8Z,11Z,14Z)-eicosatetraenoate + glycine</text>
        <dbReference type="Rhea" id="RHEA:64108"/>
        <dbReference type="ChEBI" id="CHEBI:15377"/>
        <dbReference type="ChEBI" id="CHEBI:32395"/>
        <dbReference type="ChEBI" id="CHEBI:57305"/>
        <dbReference type="ChEBI" id="CHEBI:59002"/>
    </reaction>
    <physiologicalReaction direction="left-to-right" evidence="30">
        <dbReference type="Rhea" id="RHEA:64109"/>
    </physiologicalReaction>
</comment>
<evidence type="ECO:0000256" key="26">
    <source>
        <dbReference type="ARBA" id="ARBA00052458"/>
    </source>
</evidence>
<dbReference type="GO" id="GO:0004040">
    <property type="term" value="F:amidase activity"/>
    <property type="evidence" value="ECO:0007669"/>
    <property type="project" value="TreeGrafter"/>
</dbReference>
<comment type="catalytic activity">
    <reaction evidence="19">
        <text>N-(9Z-hexadecenoyl) ethanolamine + H2O = (9Z)-hexadecenoate + ethanolamine</text>
        <dbReference type="Rhea" id="RHEA:35563"/>
        <dbReference type="ChEBI" id="CHEBI:15377"/>
        <dbReference type="ChEBI" id="CHEBI:32372"/>
        <dbReference type="ChEBI" id="CHEBI:57603"/>
        <dbReference type="ChEBI" id="CHEBI:71465"/>
    </reaction>
    <physiologicalReaction direction="left-to-right" evidence="19">
        <dbReference type="Rhea" id="RHEA:35564"/>
    </physiologicalReaction>
</comment>
<keyword evidence="4" id="KW-0597">Phosphoprotein</keyword>
<name>A0AAV7T0J7_PLEWA</name>
<dbReference type="AlphaFoldDB" id="A0AAV7T0J7"/>
<evidence type="ECO:0000256" key="8">
    <source>
        <dbReference type="ARBA" id="ARBA00047450"/>
    </source>
</evidence>
<comment type="caution">
    <text evidence="41">The sequence shown here is derived from an EMBL/GenBank/DDBJ whole genome shotgun (WGS) entry which is preliminary data.</text>
</comment>
<feature type="domain" description="Amidase" evidence="40">
    <location>
        <begin position="94"/>
        <end position="563"/>
    </location>
</feature>
<proteinExistence type="inferred from homology"/>
<feature type="active site" description="Acyl-ester intermediate" evidence="38">
    <location>
        <position position="241"/>
    </location>
</feature>
<evidence type="ECO:0000256" key="29">
    <source>
        <dbReference type="ARBA" id="ARBA00052634"/>
    </source>
</evidence>
<evidence type="ECO:0000313" key="42">
    <source>
        <dbReference type="Proteomes" id="UP001066276"/>
    </source>
</evidence>
<dbReference type="GO" id="GO:0009062">
    <property type="term" value="P:fatty acid catabolic process"/>
    <property type="evidence" value="ECO:0007669"/>
    <property type="project" value="TreeGrafter"/>
</dbReference>
<feature type="active site" description="Charge relay system" evidence="38">
    <location>
        <position position="217"/>
    </location>
</feature>
<evidence type="ECO:0000256" key="22">
    <source>
        <dbReference type="ARBA" id="ARBA00051914"/>
    </source>
</evidence>
<evidence type="ECO:0000256" key="34">
    <source>
        <dbReference type="ARBA" id="ARBA00073178"/>
    </source>
</evidence>
<evidence type="ECO:0000256" key="30">
    <source>
        <dbReference type="ARBA" id="ARBA00052709"/>
    </source>
</evidence>
<evidence type="ECO:0000256" key="36">
    <source>
        <dbReference type="ARBA" id="ARBA00077157"/>
    </source>
</evidence>
<evidence type="ECO:0000256" key="18">
    <source>
        <dbReference type="ARBA" id="ARBA00051311"/>
    </source>
</evidence>
<protein>
    <recommendedName>
        <fullName evidence="34">Fatty-acid amide hydrolase 1</fullName>
        <ecNumber evidence="3">3.5.1.99</ecNumber>
    </recommendedName>
    <alternativeName>
        <fullName evidence="37">Anandamide amidohydrolase 1</fullName>
    </alternativeName>
    <alternativeName>
        <fullName evidence="35">Fatty acid ester hydrolase</fullName>
    </alternativeName>
    <alternativeName>
        <fullName evidence="36">Oleamide hydrolase 1</fullName>
    </alternativeName>
</protein>
<dbReference type="EC" id="3.5.1.99" evidence="3"/>
<evidence type="ECO:0000256" key="7">
    <source>
        <dbReference type="ARBA" id="ARBA00023098"/>
    </source>
</evidence>
<comment type="catalytic activity">
    <reaction evidence="23">
        <text>N-(9Z-octadecenoyl)-taurine + H2O = taurine + (9Z)-octadecenoate</text>
        <dbReference type="Rhea" id="RHEA:63148"/>
        <dbReference type="ChEBI" id="CHEBI:15377"/>
        <dbReference type="ChEBI" id="CHEBI:30823"/>
        <dbReference type="ChEBI" id="CHEBI:146191"/>
        <dbReference type="ChEBI" id="CHEBI:507393"/>
    </reaction>
    <physiologicalReaction direction="left-to-right" evidence="23">
        <dbReference type="Rhea" id="RHEA:63149"/>
    </physiologicalReaction>
</comment>
<comment type="catalytic activity">
    <reaction evidence="10">
        <text>N-(9Z-octadecenoyl) ethanolamine + H2O = ethanolamine + (9Z)-octadecenoate</text>
        <dbReference type="Rhea" id="RHEA:45060"/>
        <dbReference type="ChEBI" id="CHEBI:15377"/>
        <dbReference type="ChEBI" id="CHEBI:30823"/>
        <dbReference type="ChEBI" id="CHEBI:57603"/>
        <dbReference type="ChEBI" id="CHEBI:71466"/>
    </reaction>
    <physiologicalReaction direction="left-to-right" evidence="10">
        <dbReference type="Rhea" id="RHEA:45061"/>
    </physiologicalReaction>
</comment>
<comment type="catalytic activity">
    <reaction evidence="13">
        <text>(11Z,14Z)-eicosadienamide + H2O = (11Z,14Z)-eicosadienoate + NH4(+)</text>
        <dbReference type="Rhea" id="RHEA:63004"/>
        <dbReference type="ChEBI" id="CHEBI:15377"/>
        <dbReference type="ChEBI" id="CHEBI:28938"/>
        <dbReference type="ChEBI" id="CHEBI:77220"/>
        <dbReference type="ChEBI" id="CHEBI:146165"/>
    </reaction>
    <physiologicalReaction direction="left-to-right" evidence="13">
        <dbReference type="Rhea" id="RHEA:63005"/>
    </physiologicalReaction>
</comment>
<evidence type="ECO:0000256" key="27">
    <source>
        <dbReference type="ARBA" id="ARBA00052512"/>
    </source>
</evidence>
<dbReference type="Pfam" id="PF01425">
    <property type="entry name" value="Amidase"/>
    <property type="match status" value="1"/>
</dbReference>
<comment type="catalytic activity">
    <reaction evidence="22">
        <text>N-docosanoyl-taurine + H2O = docosanoate + taurine</text>
        <dbReference type="Rhea" id="RHEA:63156"/>
        <dbReference type="ChEBI" id="CHEBI:15377"/>
        <dbReference type="ChEBI" id="CHEBI:23858"/>
        <dbReference type="ChEBI" id="CHEBI:146196"/>
        <dbReference type="ChEBI" id="CHEBI:507393"/>
    </reaction>
    <physiologicalReaction direction="left-to-right" evidence="22">
        <dbReference type="Rhea" id="RHEA:63157"/>
    </physiologicalReaction>
</comment>
<comment type="catalytic activity">
    <reaction evidence="25">
        <text>(9Z,12Z)-octadecadienamide + H2O = (9Z,12Z)-octadecadienoate + NH4(+)</text>
        <dbReference type="Rhea" id="RHEA:63020"/>
        <dbReference type="ChEBI" id="CHEBI:15377"/>
        <dbReference type="ChEBI" id="CHEBI:28938"/>
        <dbReference type="ChEBI" id="CHEBI:30245"/>
        <dbReference type="ChEBI" id="CHEBI:82984"/>
    </reaction>
    <physiologicalReaction direction="left-to-right" evidence="25">
        <dbReference type="Rhea" id="RHEA:63021"/>
    </physiologicalReaction>
</comment>
<comment type="catalytic activity">
    <reaction evidence="12">
        <text>N-(5Z,8Z,11Z,14Z-eicosatetraenoyl)-L-serine + H2O = (5Z,8Z,11Z,14Z)-eicosatetraenoate + L-serine</text>
        <dbReference type="Rhea" id="RHEA:64116"/>
        <dbReference type="ChEBI" id="CHEBI:15377"/>
        <dbReference type="ChEBI" id="CHEBI:32395"/>
        <dbReference type="ChEBI" id="CHEBI:33384"/>
        <dbReference type="ChEBI" id="CHEBI:149697"/>
    </reaction>
    <physiologicalReaction direction="left-to-right" evidence="12">
        <dbReference type="Rhea" id="RHEA:64117"/>
    </physiologicalReaction>
</comment>
<evidence type="ECO:0000256" key="19">
    <source>
        <dbReference type="ARBA" id="ARBA00051346"/>
    </source>
</evidence>
<evidence type="ECO:0000256" key="3">
    <source>
        <dbReference type="ARBA" id="ARBA00012112"/>
    </source>
</evidence>
<evidence type="ECO:0000256" key="10">
    <source>
        <dbReference type="ARBA" id="ARBA00048052"/>
    </source>
</evidence>
<evidence type="ECO:0000313" key="41">
    <source>
        <dbReference type="EMBL" id="KAJ1169846.1"/>
    </source>
</evidence>
<evidence type="ECO:0000256" key="6">
    <source>
        <dbReference type="ARBA" id="ARBA00022963"/>
    </source>
</evidence>
<comment type="catalytic activity">
    <reaction evidence="28">
        <text>N-(15Z-tetracosenoyl)-taurine + H2O = (15Z)-tetracosenoate + taurine</text>
        <dbReference type="Rhea" id="RHEA:63160"/>
        <dbReference type="ChEBI" id="CHEBI:15377"/>
        <dbReference type="ChEBI" id="CHEBI:32392"/>
        <dbReference type="ChEBI" id="CHEBI:146198"/>
        <dbReference type="ChEBI" id="CHEBI:507393"/>
    </reaction>
    <physiologicalReaction direction="left-to-right" evidence="28">
        <dbReference type="Rhea" id="RHEA:63161"/>
    </physiologicalReaction>
</comment>
<dbReference type="PANTHER" id="PTHR45847:SF8">
    <property type="entry name" value="FATTY ACID AMIDE HYDROLASE-RELATED"/>
    <property type="match status" value="1"/>
</dbReference>
<dbReference type="PROSITE" id="PS00571">
    <property type="entry name" value="AMIDASES"/>
    <property type="match status" value="1"/>
</dbReference>
<dbReference type="SUPFAM" id="SSF75304">
    <property type="entry name" value="Amidase signature (AS) enzymes"/>
    <property type="match status" value="1"/>
</dbReference>
<feature type="binding site" evidence="39">
    <location>
        <position position="217"/>
    </location>
    <ligand>
        <name>substrate</name>
    </ligand>
</feature>
<dbReference type="Proteomes" id="UP001066276">
    <property type="component" value="Chromosome 4_1"/>
</dbReference>
<comment type="similarity">
    <text evidence="2">Belongs to the amidase family.</text>
</comment>
<comment type="catalytic activity">
    <reaction evidence="27">
        <text>(6Z)-octadecenamide + H2O = (6Z)-octadecenoate + NH4(+)</text>
        <dbReference type="Rhea" id="RHEA:63008"/>
        <dbReference type="ChEBI" id="CHEBI:15377"/>
        <dbReference type="ChEBI" id="CHEBI:28938"/>
        <dbReference type="ChEBI" id="CHEBI:32375"/>
        <dbReference type="ChEBI" id="CHEBI:146168"/>
    </reaction>
    <physiologicalReaction direction="left-to-right" evidence="27">
        <dbReference type="Rhea" id="RHEA:63009"/>
    </physiologicalReaction>
</comment>
<evidence type="ECO:0000256" key="2">
    <source>
        <dbReference type="ARBA" id="ARBA00009199"/>
    </source>
</evidence>
<evidence type="ECO:0000256" key="11">
    <source>
        <dbReference type="ARBA" id="ARBA00048606"/>
    </source>
</evidence>
<evidence type="ECO:0000256" key="20">
    <source>
        <dbReference type="ARBA" id="ARBA00051454"/>
    </source>
</evidence>
<evidence type="ECO:0000256" key="37">
    <source>
        <dbReference type="ARBA" id="ARBA00077216"/>
    </source>
</evidence>
<reference evidence="41" key="1">
    <citation type="journal article" date="2022" name="bioRxiv">
        <title>Sequencing and chromosome-scale assembly of the giantPleurodeles waltlgenome.</title>
        <authorList>
            <person name="Brown T."/>
            <person name="Elewa A."/>
            <person name="Iarovenko S."/>
            <person name="Subramanian E."/>
            <person name="Araus A.J."/>
            <person name="Petzold A."/>
            <person name="Susuki M."/>
            <person name="Suzuki K.-i.T."/>
            <person name="Hayashi T."/>
            <person name="Toyoda A."/>
            <person name="Oliveira C."/>
            <person name="Osipova E."/>
            <person name="Leigh N.D."/>
            <person name="Simon A."/>
            <person name="Yun M.H."/>
        </authorList>
    </citation>
    <scope>NUCLEOTIDE SEQUENCE</scope>
    <source>
        <strain evidence="41">20211129_DDA</strain>
        <tissue evidence="41">Liver</tissue>
    </source>
</reference>
<comment type="catalytic activity">
    <reaction evidence="15">
        <text>tetradecamide + H2O = tetradecanoate + NH4(+)</text>
        <dbReference type="Rhea" id="RHEA:62992"/>
        <dbReference type="ChEBI" id="CHEBI:15377"/>
        <dbReference type="ChEBI" id="CHEBI:28938"/>
        <dbReference type="ChEBI" id="CHEBI:30807"/>
        <dbReference type="ChEBI" id="CHEBI:137125"/>
    </reaction>
    <physiologicalReaction direction="left-to-right" evidence="15">
        <dbReference type="Rhea" id="RHEA:62993"/>
    </physiologicalReaction>
</comment>
<evidence type="ECO:0000256" key="14">
    <source>
        <dbReference type="ARBA" id="ARBA00050481"/>
    </source>
</evidence>
<dbReference type="FunFam" id="3.90.1300.10:FF:000001">
    <property type="entry name" value="Fatty-acid amide hydrolase 1"/>
    <property type="match status" value="1"/>
</dbReference>
<evidence type="ECO:0000256" key="23">
    <source>
        <dbReference type="ARBA" id="ARBA00052289"/>
    </source>
</evidence>
<comment type="catalytic activity">
    <reaction evidence="8">
        <text>(9Z)-octadecenoate + glycine = N-(9Z-octadecenoyl)glycine + H2O</text>
        <dbReference type="Rhea" id="RHEA:51316"/>
        <dbReference type="ChEBI" id="CHEBI:15377"/>
        <dbReference type="ChEBI" id="CHEBI:30823"/>
        <dbReference type="ChEBI" id="CHEBI:57305"/>
        <dbReference type="ChEBI" id="CHEBI:133992"/>
    </reaction>
    <physiologicalReaction direction="right-to-left" evidence="8">
        <dbReference type="Rhea" id="RHEA:51318"/>
    </physiologicalReaction>
</comment>
<evidence type="ECO:0000256" key="39">
    <source>
        <dbReference type="PIRSR" id="PIRSR001221-2"/>
    </source>
</evidence>
<evidence type="ECO:0000259" key="40">
    <source>
        <dbReference type="Pfam" id="PF01425"/>
    </source>
</evidence>
<comment type="catalytic activity">
    <reaction evidence="31">
        <text>(11Z,14Z,17Z)-eicosatrienamide + H2O = (11Z,14Z,17Z)-eicosatrienoate + NH4(+)</text>
        <dbReference type="Rhea" id="RHEA:63000"/>
        <dbReference type="ChEBI" id="CHEBI:15377"/>
        <dbReference type="ChEBI" id="CHEBI:28938"/>
        <dbReference type="ChEBI" id="CHEBI:77223"/>
        <dbReference type="ChEBI" id="CHEBI:146164"/>
    </reaction>
    <physiologicalReaction direction="left-to-right" evidence="31">
        <dbReference type="Rhea" id="RHEA:63001"/>
    </physiologicalReaction>
</comment>
<comment type="catalytic activity">
    <reaction evidence="21">
        <text>N-tetracosanoyl-taurine + H2O = tetracosanoate + taurine</text>
        <dbReference type="Rhea" id="RHEA:63140"/>
        <dbReference type="ChEBI" id="CHEBI:15377"/>
        <dbReference type="ChEBI" id="CHEBI:31014"/>
        <dbReference type="ChEBI" id="CHEBI:132049"/>
        <dbReference type="ChEBI" id="CHEBI:507393"/>
    </reaction>
    <physiologicalReaction direction="left-to-right" evidence="21">
        <dbReference type="Rhea" id="RHEA:63141"/>
    </physiologicalReaction>
</comment>
<comment type="catalytic activity">
    <reaction evidence="17">
        <text>(5Z,8Z,11Z,14Z)-eicosatetraenamide + H2O = (5Z,8Z,11Z,14Z)-eicosatetraenoate + NH4(+)</text>
        <dbReference type="Rhea" id="RHEA:63016"/>
        <dbReference type="ChEBI" id="CHEBI:15377"/>
        <dbReference type="ChEBI" id="CHEBI:28938"/>
        <dbReference type="ChEBI" id="CHEBI:32395"/>
        <dbReference type="ChEBI" id="CHEBI:137830"/>
    </reaction>
    <physiologicalReaction direction="left-to-right" evidence="17">
        <dbReference type="Rhea" id="RHEA:63017"/>
    </physiologicalReaction>
</comment>
<dbReference type="Gene3D" id="3.90.1300.10">
    <property type="entry name" value="Amidase signature (AS) domain"/>
    <property type="match status" value="1"/>
</dbReference>
<keyword evidence="5" id="KW-0378">Hydrolase</keyword>
<evidence type="ECO:0000256" key="4">
    <source>
        <dbReference type="ARBA" id="ARBA00022553"/>
    </source>
</evidence>
<comment type="catalytic activity">
    <reaction evidence="26">
        <text>N-docosanoyl-ethanolamine + H2O = docosanoate + ethanolamine</text>
        <dbReference type="Rhea" id="RHEA:63128"/>
        <dbReference type="ChEBI" id="CHEBI:15377"/>
        <dbReference type="ChEBI" id="CHEBI:23858"/>
        <dbReference type="ChEBI" id="CHEBI:57603"/>
        <dbReference type="ChEBI" id="CHEBI:146186"/>
    </reaction>
    <physiologicalReaction direction="left-to-right" evidence="26">
        <dbReference type="Rhea" id="RHEA:63129"/>
    </physiologicalReaction>
</comment>
<evidence type="ECO:0000256" key="13">
    <source>
        <dbReference type="ARBA" id="ARBA00050403"/>
    </source>
</evidence>
<feature type="binding site" evidence="39">
    <location>
        <position position="191"/>
    </location>
    <ligand>
        <name>substrate</name>
    </ligand>
</feature>
<comment type="catalytic activity">
    <reaction evidence="20">
        <text>N-octadecanoyl ethanolamine + H2O = octadecanoate + ethanolamine</text>
        <dbReference type="Rhea" id="RHEA:63124"/>
        <dbReference type="ChEBI" id="CHEBI:15377"/>
        <dbReference type="ChEBI" id="CHEBI:25629"/>
        <dbReference type="ChEBI" id="CHEBI:57603"/>
        <dbReference type="ChEBI" id="CHEBI:85299"/>
    </reaction>
    <physiologicalReaction direction="left-to-right" evidence="20">
        <dbReference type="Rhea" id="RHEA:63125"/>
    </physiologicalReaction>
</comment>
<organism evidence="41 42">
    <name type="scientific">Pleurodeles waltl</name>
    <name type="common">Iberian ribbed newt</name>
    <dbReference type="NCBI Taxonomy" id="8319"/>
    <lineage>
        <taxon>Eukaryota</taxon>
        <taxon>Metazoa</taxon>
        <taxon>Chordata</taxon>
        <taxon>Craniata</taxon>
        <taxon>Vertebrata</taxon>
        <taxon>Euteleostomi</taxon>
        <taxon>Amphibia</taxon>
        <taxon>Batrachia</taxon>
        <taxon>Caudata</taxon>
        <taxon>Salamandroidea</taxon>
        <taxon>Salamandridae</taxon>
        <taxon>Pleurodelinae</taxon>
        <taxon>Pleurodeles</taxon>
    </lineage>
</organism>
<comment type="catalytic activity">
    <reaction evidence="32">
        <text>(8Z,11Z,14Z)-eicosatrienamide + H2O = (8Z,11Z,14Z)-eicosatrienoate + NH4(+)</text>
        <dbReference type="Rhea" id="RHEA:62996"/>
        <dbReference type="ChEBI" id="CHEBI:15377"/>
        <dbReference type="ChEBI" id="CHEBI:28938"/>
        <dbReference type="ChEBI" id="CHEBI:71589"/>
        <dbReference type="ChEBI" id="CHEBI:146163"/>
    </reaction>
    <physiologicalReaction direction="left-to-right" evidence="32">
        <dbReference type="Rhea" id="RHEA:62997"/>
    </physiologicalReaction>
</comment>
<evidence type="ECO:0000256" key="25">
    <source>
        <dbReference type="ARBA" id="ARBA00052426"/>
    </source>
</evidence>
<dbReference type="PANTHER" id="PTHR45847">
    <property type="entry name" value="FATTY ACID AMIDE HYDROLASE"/>
    <property type="match status" value="1"/>
</dbReference>
<dbReference type="InterPro" id="IPR020556">
    <property type="entry name" value="Amidase_CS"/>
</dbReference>
<dbReference type="GO" id="GO:0017064">
    <property type="term" value="F:fatty acid amide hydrolase activity"/>
    <property type="evidence" value="ECO:0007669"/>
    <property type="project" value="UniProtKB-EC"/>
</dbReference>
<evidence type="ECO:0000256" key="17">
    <source>
        <dbReference type="ARBA" id="ARBA00051200"/>
    </source>
</evidence>
<comment type="catalytic activity">
    <reaction evidence="24">
        <text>(9Z,12Z,15Z)-octadecatrienamide + H2O = (9Z,12Z,15Z)-octadecatrienoate + NH4(+)</text>
        <dbReference type="Rhea" id="RHEA:62976"/>
        <dbReference type="ChEBI" id="CHEBI:15377"/>
        <dbReference type="ChEBI" id="CHEBI:28938"/>
        <dbReference type="ChEBI" id="CHEBI:32387"/>
        <dbReference type="ChEBI" id="CHEBI:142684"/>
    </reaction>
    <physiologicalReaction direction="left-to-right" evidence="24">
        <dbReference type="Rhea" id="RHEA:62977"/>
    </physiologicalReaction>
</comment>
<evidence type="ECO:0000256" key="24">
    <source>
        <dbReference type="ARBA" id="ARBA00052337"/>
    </source>
</evidence>
<keyword evidence="42" id="KW-1185">Reference proteome</keyword>
<accession>A0AAV7T0J7</accession>
<comment type="catalytic activity">
    <reaction evidence="16">
        <text>N-(15Z-tetracosenoyl)-ethanolamine + H2O = (15Z)-tetracosenoate + ethanolamine</text>
        <dbReference type="Rhea" id="RHEA:63144"/>
        <dbReference type="ChEBI" id="CHEBI:15377"/>
        <dbReference type="ChEBI" id="CHEBI:32392"/>
        <dbReference type="ChEBI" id="CHEBI:57603"/>
        <dbReference type="ChEBI" id="CHEBI:146187"/>
    </reaction>
    <physiologicalReaction direction="left-to-right" evidence="16">
        <dbReference type="Rhea" id="RHEA:63145"/>
    </physiologicalReaction>
</comment>
<comment type="catalytic activity">
    <reaction evidence="11">
        <text>N-(5Z,8Z,11Z,14Z-eicosatetraenoyl)-ethanolamine + H2O = ethanolamine + (5Z,8Z,11Z,14Z)-eicosatetraenoate</text>
        <dbReference type="Rhea" id="RHEA:26136"/>
        <dbReference type="ChEBI" id="CHEBI:2700"/>
        <dbReference type="ChEBI" id="CHEBI:15377"/>
        <dbReference type="ChEBI" id="CHEBI:32395"/>
        <dbReference type="ChEBI" id="CHEBI:57603"/>
        <dbReference type="EC" id="3.5.1.99"/>
    </reaction>
    <physiologicalReaction direction="left-to-right" evidence="11">
        <dbReference type="Rhea" id="RHEA:26137"/>
    </physiologicalReaction>
</comment>
<evidence type="ECO:0000256" key="33">
    <source>
        <dbReference type="ARBA" id="ARBA00052906"/>
    </source>
</evidence>
<evidence type="ECO:0000256" key="5">
    <source>
        <dbReference type="ARBA" id="ARBA00022801"/>
    </source>
</evidence>
<comment type="catalytic activity">
    <reaction evidence="18">
        <text>(11Z)-eicosenamide + H2O = (11Z)-eicosenoate + NH4(+)</text>
        <dbReference type="Rhea" id="RHEA:63120"/>
        <dbReference type="ChEBI" id="CHEBI:15377"/>
        <dbReference type="ChEBI" id="CHEBI:28938"/>
        <dbReference type="ChEBI" id="CHEBI:32426"/>
        <dbReference type="ChEBI" id="CHEBI:146167"/>
    </reaction>
    <physiologicalReaction direction="left-to-right" evidence="18">
        <dbReference type="Rhea" id="RHEA:63121"/>
    </physiologicalReaction>
</comment>
<dbReference type="EMBL" id="JANPWB010000007">
    <property type="protein sequence ID" value="KAJ1169846.1"/>
    <property type="molecule type" value="Genomic_DNA"/>
</dbReference>
<feature type="active site" description="Charge relay system" evidence="38">
    <location>
        <position position="142"/>
    </location>
</feature>
<keyword evidence="7" id="KW-0443">Lipid metabolism</keyword>
<dbReference type="InterPro" id="IPR036928">
    <property type="entry name" value="AS_sf"/>
</dbReference>
<comment type="catalytic activity">
    <reaction evidence="14">
        <text>1-O-methyl-(5Z,8Z,11Z,14Z)-eicosatetraenoate + H2O = methanol + (5Z,8Z,11Z,14Z)-eicosatetraenoate + H(+)</text>
        <dbReference type="Rhea" id="RHEA:63052"/>
        <dbReference type="ChEBI" id="CHEBI:15377"/>
        <dbReference type="ChEBI" id="CHEBI:15378"/>
        <dbReference type="ChEBI" id="CHEBI:17790"/>
        <dbReference type="ChEBI" id="CHEBI:32395"/>
        <dbReference type="ChEBI" id="CHEBI:78033"/>
    </reaction>
    <physiologicalReaction direction="left-to-right" evidence="14">
        <dbReference type="Rhea" id="RHEA:63053"/>
    </physiologicalReaction>
</comment>
<evidence type="ECO:0000256" key="16">
    <source>
        <dbReference type="ARBA" id="ARBA00050992"/>
    </source>
</evidence>
<evidence type="ECO:0000256" key="15">
    <source>
        <dbReference type="ARBA" id="ARBA00050766"/>
    </source>
</evidence>
<evidence type="ECO:0000256" key="28">
    <source>
        <dbReference type="ARBA" id="ARBA00052514"/>
    </source>
</evidence>
<evidence type="ECO:0000256" key="1">
    <source>
        <dbReference type="ARBA" id="ARBA00000208"/>
    </source>
</evidence>
<comment type="catalytic activity">
    <reaction evidence="1">
        <text>(9Z)-octadecenamide + H2O = (9Z)-octadecenoate + NH4(+)</text>
        <dbReference type="Rhea" id="RHEA:26506"/>
        <dbReference type="ChEBI" id="CHEBI:15377"/>
        <dbReference type="ChEBI" id="CHEBI:28938"/>
        <dbReference type="ChEBI" id="CHEBI:30823"/>
        <dbReference type="ChEBI" id="CHEBI:116314"/>
        <dbReference type="EC" id="3.5.1.99"/>
    </reaction>
    <physiologicalReaction direction="left-to-right" evidence="1">
        <dbReference type="Rhea" id="RHEA:26507"/>
    </physiologicalReaction>
</comment>
<evidence type="ECO:0000256" key="9">
    <source>
        <dbReference type="ARBA" id="ARBA00047476"/>
    </source>
</evidence>
<evidence type="ECO:0000256" key="21">
    <source>
        <dbReference type="ARBA" id="ARBA00051492"/>
    </source>
</evidence>
<comment type="catalytic activity">
    <reaction evidence="29">
        <text>N-tricosanoyl-taurine + H2O = tricosanoate + taurine</text>
        <dbReference type="Rhea" id="RHEA:63164"/>
        <dbReference type="ChEBI" id="CHEBI:15377"/>
        <dbReference type="ChEBI" id="CHEBI:79007"/>
        <dbReference type="ChEBI" id="CHEBI:146197"/>
        <dbReference type="ChEBI" id="CHEBI:507393"/>
    </reaction>
    <physiologicalReaction direction="left-to-right" evidence="29">
        <dbReference type="Rhea" id="RHEA:63165"/>
    </physiologicalReaction>
</comment>
<evidence type="ECO:0000256" key="12">
    <source>
        <dbReference type="ARBA" id="ARBA00050294"/>
    </source>
</evidence>
<evidence type="ECO:0000256" key="32">
    <source>
        <dbReference type="ARBA" id="ARBA00052857"/>
    </source>
</evidence>
<evidence type="ECO:0000256" key="35">
    <source>
        <dbReference type="ARBA" id="ARBA00077111"/>
    </source>
</evidence>
<evidence type="ECO:0000256" key="38">
    <source>
        <dbReference type="PIRSR" id="PIRSR001221-1"/>
    </source>
</evidence>
<dbReference type="InterPro" id="IPR052096">
    <property type="entry name" value="Endocannabinoid_amidase"/>
</dbReference>
<comment type="catalytic activity">
    <reaction evidence="9">
        <text>2-(5Z,8Z,11Z,14Z-eicosatetraenoyl)-glycerol + H2O = glycerol + (5Z,8Z,11Z,14Z)-eicosatetraenoate + H(+)</text>
        <dbReference type="Rhea" id="RHEA:26132"/>
        <dbReference type="ChEBI" id="CHEBI:15377"/>
        <dbReference type="ChEBI" id="CHEBI:15378"/>
        <dbReference type="ChEBI" id="CHEBI:17754"/>
        <dbReference type="ChEBI" id="CHEBI:32395"/>
        <dbReference type="ChEBI" id="CHEBI:52392"/>
    </reaction>
    <physiologicalReaction direction="left-to-right" evidence="9">
        <dbReference type="Rhea" id="RHEA:26133"/>
    </physiologicalReaction>
</comment>